<feature type="region of interest" description="Disordered" evidence="7">
    <location>
        <begin position="109"/>
        <end position="153"/>
    </location>
</feature>
<dbReference type="GO" id="GO:0008360">
    <property type="term" value="P:regulation of cell shape"/>
    <property type="evidence" value="ECO:0007669"/>
    <property type="project" value="UniProtKB-KW"/>
</dbReference>
<dbReference type="InterPro" id="IPR001967">
    <property type="entry name" value="Peptidase_S11_N"/>
</dbReference>
<dbReference type="InParanoid" id="I7LX10"/>
<protein>
    <submittedName>
        <fullName evidence="9">D-alanyl-D-alanine carboxypeptidase family protein</fullName>
    </submittedName>
</protein>
<evidence type="ECO:0000256" key="3">
    <source>
        <dbReference type="ARBA" id="ARBA00022801"/>
    </source>
</evidence>
<dbReference type="PANTHER" id="PTHR21581:SF6">
    <property type="entry name" value="TRAFFICKING PROTEIN PARTICLE COMPLEX SUBUNIT 12"/>
    <property type="match status" value="1"/>
</dbReference>
<evidence type="ECO:0000256" key="4">
    <source>
        <dbReference type="ARBA" id="ARBA00022960"/>
    </source>
</evidence>
<evidence type="ECO:0000256" key="6">
    <source>
        <dbReference type="ARBA" id="ARBA00023316"/>
    </source>
</evidence>
<keyword evidence="6" id="KW-0961">Cell wall biogenesis/degradation</keyword>
<dbReference type="AlphaFoldDB" id="I7LX10"/>
<dbReference type="EMBL" id="GG662495">
    <property type="protein sequence ID" value="EAS03230.2"/>
    <property type="molecule type" value="Genomic_DNA"/>
</dbReference>
<sequence length="564" mass="63757">MNDQMNFLEYQNQQNFNINKKYRPLTSKPPLKLVNIALGRDGRNFINNKKEKLLPPIESIQLQLNSRLASASRCSSNERNKENINFQNRPLLPVKSDSISNLINKKRSSSNYISNNKGNTSTQSTASSSSSIQNGSISTKNINNLQPNANQKSPYLFKQGSSCSIQRQTNTLNTEQSSSQCSLNSFEDYINKPRKSTVSQNQINNKCKEQKPLSAQFSKKPRVLSVKRSQNPDITLLENAHPLIETSSCLPILKKQITAFPPQVTAKAWALFDGSSGKFIDGKCVHNQREVASLTKIMTCYTVIEFFEQILQKDMKRVFVRVSSRASQTNGTSARLKYNMIISIWDLLYGLMLPSGNDSAVCLAENVGSLMYLYYVKQDNEILQDEFIYDEQLLHKKLELDSTPNTGMQRFLVQMNINAVNFELINTNYSNPHGLKNPLNKSSAYDVAKISCNAMKLESFKKIVTTKIHTAQVKVKNQQGLYENVSWTWENTNKLLDKGWSGIKTGITDAAGPCLASCIKFKDPINEINRYLIIVILSAQSMDIRWSECQKIAAWAVENYDLEI</sequence>
<dbReference type="eggNOG" id="ENOG502R2H7">
    <property type="taxonomic scope" value="Eukaryota"/>
</dbReference>
<evidence type="ECO:0000313" key="9">
    <source>
        <dbReference type="EMBL" id="EAS03230.2"/>
    </source>
</evidence>
<dbReference type="KEGG" id="tet:TTHERM_00535660"/>
<keyword evidence="5" id="KW-0573">Peptidoglycan synthesis</keyword>
<keyword evidence="9" id="KW-0645">Protease</keyword>
<dbReference type="Proteomes" id="UP000009168">
    <property type="component" value="Unassembled WGS sequence"/>
</dbReference>
<dbReference type="InterPro" id="IPR018044">
    <property type="entry name" value="Peptidase_S11"/>
</dbReference>
<keyword evidence="4" id="KW-0133">Cell shape</keyword>
<dbReference type="Gene3D" id="3.40.710.10">
    <property type="entry name" value="DD-peptidase/beta-lactamase superfamily"/>
    <property type="match status" value="1"/>
</dbReference>
<dbReference type="OrthoDB" id="10254188at2759"/>
<dbReference type="InterPro" id="IPR012338">
    <property type="entry name" value="Beta-lactam/transpept-like"/>
</dbReference>
<dbReference type="GO" id="GO:0009002">
    <property type="term" value="F:serine-type D-Ala-D-Ala carboxypeptidase activity"/>
    <property type="evidence" value="ECO:0007669"/>
    <property type="project" value="InterPro"/>
</dbReference>
<evidence type="ECO:0000259" key="8">
    <source>
        <dbReference type="Pfam" id="PF00768"/>
    </source>
</evidence>
<dbReference type="SUPFAM" id="SSF56601">
    <property type="entry name" value="beta-lactamase/transpeptidase-like"/>
    <property type="match status" value="1"/>
</dbReference>
<dbReference type="Pfam" id="PF00768">
    <property type="entry name" value="Peptidase_S11"/>
    <property type="match status" value="2"/>
</dbReference>
<dbReference type="GO" id="GO:0071555">
    <property type="term" value="P:cell wall organization"/>
    <property type="evidence" value="ECO:0007669"/>
    <property type="project" value="UniProtKB-KW"/>
</dbReference>
<feature type="compositionally biased region" description="Polar residues" evidence="7">
    <location>
        <begin position="140"/>
        <end position="153"/>
    </location>
</feature>
<keyword evidence="2" id="KW-0732">Signal</keyword>
<evidence type="ECO:0000256" key="5">
    <source>
        <dbReference type="ARBA" id="ARBA00022984"/>
    </source>
</evidence>
<evidence type="ECO:0000256" key="7">
    <source>
        <dbReference type="SAM" id="MobiDB-lite"/>
    </source>
</evidence>
<dbReference type="GeneID" id="7826570"/>
<dbReference type="PRINTS" id="PR00725">
    <property type="entry name" value="DADACBPTASE1"/>
</dbReference>
<keyword evidence="9" id="KW-0121">Carboxypeptidase</keyword>
<proteinExistence type="inferred from homology"/>
<comment type="similarity">
    <text evidence="1">Belongs to the peptidase S11 family.</text>
</comment>
<evidence type="ECO:0000256" key="1">
    <source>
        <dbReference type="ARBA" id="ARBA00007164"/>
    </source>
</evidence>
<dbReference type="PANTHER" id="PTHR21581">
    <property type="entry name" value="D-ALANYL-D-ALANINE CARBOXYPEPTIDASE"/>
    <property type="match status" value="1"/>
</dbReference>
<feature type="domain" description="Peptidase S11 D-alanyl-D-alanine carboxypeptidase A N-terminal" evidence="8">
    <location>
        <begin position="258"/>
        <end position="368"/>
    </location>
</feature>
<gene>
    <name evidence="9" type="ORF">TTHERM_00535660</name>
</gene>
<reference evidence="10" key="1">
    <citation type="journal article" date="2006" name="PLoS Biol.">
        <title>Macronuclear genome sequence of the ciliate Tetrahymena thermophila, a model eukaryote.</title>
        <authorList>
            <person name="Eisen J.A."/>
            <person name="Coyne R.S."/>
            <person name="Wu M."/>
            <person name="Wu D."/>
            <person name="Thiagarajan M."/>
            <person name="Wortman J.R."/>
            <person name="Badger J.H."/>
            <person name="Ren Q."/>
            <person name="Amedeo P."/>
            <person name="Jones K.M."/>
            <person name="Tallon L.J."/>
            <person name="Delcher A.L."/>
            <person name="Salzberg S.L."/>
            <person name="Silva J.C."/>
            <person name="Haas B.J."/>
            <person name="Majoros W.H."/>
            <person name="Farzad M."/>
            <person name="Carlton J.M."/>
            <person name="Smith R.K. Jr."/>
            <person name="Garg J."/>
            <person name="Pearlman R.E."/>
            <person name="Karrer K.M."/>
            <person name="Sun L."/>
            <person name="Manning G."/>
            <person name="Elde N.C."/>
            <person name="Turkewitz A.P."/>
            <person name="Asai D.J."/>
            <person name="Wilkes D.E."/>
            <person name="Wang Y."/>
            <person name="Cai H."/>
            <person name="Collins K."/>
            <person name="Stewart B.A."/>
            <person name="Lee S.R."/>
            <person name="Wilamowska K."/>
            <person name="Weinberg Z."/>
            <person name="Ruzzo W.L."/>
            <person name="Wloga D."/>
            <person name="Gaertig J."/>
            <person name="Frankel J."/>
            <person name="Tsao C.-C."/>
            <person name="Gorovsky M.A."/>
            <person name="Keeling P.J."/>
            <person name="Waller R.F."/>
            <person name="Patron N.J."/>
            <person name="Cherry J.M."/>
            <person name="Stover N.A."/>
            <person name="Krieger C.J."/>
            <person name="del Toro C."/>
            <person name="Ryder H.F."/>
            <person name="Williamson S.C."/>
            <person name="Barbeau R.A."/>
            <person name="Hamilton E.P."/>
            <person name="Orias E."/>
        </authorList>
    </citation>
    <scope>NUCLEOTIDE SEQUENCE [LARGE SCALE GENOMIC DNA]</scope>
    <source>
        <strain evidence="10">SB210</strain>
    </source>
</reference>
<dbReference type="GO" id="GO:0006508">
    <property type="term" value="P:proteolysis"/>
    <property type="evidence" value="ECO:0007669"/>
    <property type="project" value="InterPro"/>
</dbReference>
<name>I7LX10_TETTS</name>
<keyword evidence="10" id="KW-1185">Reference proteome</keyword>
<organism evidence="9 10">
    <name type="scientific">Tetrahymena thermophila (strain SB210)</name>
    <dbReference type="NCBI Taxonomy" id="312017"/>
    <lineage>
        <taxon>Eukaryota</taxon>
        <taxon>Sar</taxon>
        <taxon>Alveolata</taxon>
        <taxon>Ciliophora</taxon>
        <taxon>Intramacronucleata</taxon>
        <taxon>Oligohymenophorea</taxon>
        <taxon>Hymenostomatida</taxon>
        <taxon>Tetrahymenina</taxon>
        <taxon>Tetrahymenidae</taxon>
        <taxon>Tetrahymena</taxon>
    </lineage>
</organism>
<evidence type="ECO:0000256" key="2">
    <source>
        <dbReference type="ARBA" id="ARBA00022729"/>
    </source>
</evidence>
<keyword evidence="3" id="KW-0378">Hydrolase</keyword>
<evidence type="ECO:0000313" key="10">
    <source>
        <dbReference type="Proteomes" id="UP000009168"/>
    </source>
</evidence>
<accession>I7LX10</accession>
<dbReference type="HOGENOM" id="CLU_483586_0_0_1"/>
<feature type="compositionally biased region" description="Low complexity" evidence="7">
    <location>
        <begin position="118"/>
        <end position="139"/>
    </location>
</feature>
<dbReference type="RefSeq" id="XP_001023475.2">
    <property type="nucleotide sequence ID" value="XM_001023475.2"/>
</dbReference>
<feature type="domain" description="Peptidase S11 D-alanyl-D-alanine carboxypeptidase A N-terminal" evidence="8">
    <location>
        <begin position="408"/>
        <end position="519"/>
    </location>
</feature>